<keyword evidence="2" id="KW-0488">Methylation</keyword>
<dbReference type="Gene3D" id="3.30.700.10">
    <property type="entry name" value="Glycoprotein, Type 4 Pilin"/>
    <property type="match status" value="1"/>
</dbReference>
<evidence type="ECO:0000313" key="8">
    <source>
        <dbReference type="Proteomes" id="UP001589890"/>
    </source>
</evidence>
<sequence length="120" mass="12448">MIERIRAKHTEARRNQAGFTLIELLVVIVILGVLSGIVVFAVGGIQDRGNTAACKTDKKTVQVAVEAYFAKTGAYPDAGAAGWTQLTSGLNQLLREQPSGSGYVIVLGANGAVTATGACT</sequence>
<feature type="transmembrane region" description="Helical" evidence="6">
    <location>
        <begin position="21"/>
        <end position="45"/>
    </location>
</feature>
<keyword evidence="5 6" id="KW-0472">Membrane</keyword>
<evidence type="ECO:0000256" key="6">
    <source>
        <dbReference type="SAM" id="Phobius"/>
    </source>
</evidence>
<keyword evidence="4 6" id="KW-1133">Transmembrane helix</keyword>
<dbReference type="EMBL" id="JBHLTC010000041">
    <property type="protein sequence ID" value="MFC0629043.1"/>
    <property type="molecule type" value="Genomic_DNA"/>
</dbReference>
<keyword evidence="8" id="KW-1185">Reference proteome</keyword>
<dbReference type="RefSeq" id="WP_380056434.1">
    <property type="nucleotide sequence ID" value="NZ_JBHLTC010000041.1"/>
</dbReference>
<dbReference type="SUPFAM" id="SSF54523">
    <property type="entry name" value="Pili subunits"/>
    <property type="match status" value="1"/>
</dbReference>
<evidence type="ECO:0000256" key="4">
    <source>
        <dbReference type="ARBA" id="ARBA00022989"/>
    </source>
</evidence>
<dbReference type="InterPro" id="IPR002416">
    <property type="entry name" value="T2SS_protein-GspH"/>
</dbReference>
<dbReference type="Proteomes" id="UP001589890">
    <property type="component" value="Unassembled WGS sequence"/>
</dbReference>
<dbReference type="PROSITE" id="PS00409">
    <property type="entry name" value="PROKAR_NTER_METHYL"/>
    <property type="match status" value="1"/>
</dbReference>
<gene>
    <name evidence="7" type="ORF">ACFFGN_33575</name>
</gene>
<evidence type="ECO:0000256" key="5">
    <source>
        <dbReference type="ARBA" id="ARBA00023136"/>
    </source>
</evidence>
<evidence type="ECO:0000256" key="3">
    <source>
        <dbReference type="ARBA" id="ARBA00022692"/>
    </source>
</evidence>
<organism evidence="7 8">
    <name type="scientific">Kribbella deserti</name>
    <dbReference type="NCBI Taxonomy" id="1926257"/>
    <lineage>
        <taxon>Bacteria</taxon>
        <taxon>Bacillati</taxon>
        <taxon>Actinomycetota</taxon>
        <taxon>Actinomycetes</taxon>
        <taxon>Propionibacteriales</taxon>
        <taxon>Kribbellaceae</taxon>
        <taxon>Kribbella</taxon>
    </lineage>
</organism>
<dbReference type="PANTHER" id="PTHR30093">
    <property type="entry name" value="GENERAL SECRETION PATHWAY PROTEIN G"/>
    <property type="match status" value="1"/>
</dbReference>
<accession>A0ABV6QXY7</accession>
<dbReference type="NCBIfam" id="TIGR02532">
    <property type="entry name" value="IV_pilin_GFxxxE"/>
    <property type="match status" value="1"/>
</dbReference>
<comment type="subcellular location">
    <subcellularLocation>
        <location evidence="1">Membrane</location>
        <topology evidence="1">Single-pass membrane protein</topology>
    </subcellularLocation>
</comment>
<protein>
    <submittedName>
        <fullName evidence="7">Type II secretion system protein</fullName>
    </submittedName>
</protein>
<evidence type="ECO:0000313" key="7">
    <source>
        <dbReference type="EMBL" id="MFC0629043.1"/>
    </source>
</evidence>
<dbReference type="InterPro" id="IPR012902">
    <property type="entry name" value="N_methyl_site"/>
</dbReference>
<reference evidence="7 8" key="1">
    <citation type="submission" date="2024-09" db="EMBL/GenBank/DDBJ databases">
        <authorList>
            <person name="Sun Q."/>
            <person name="Mori K."/>
        </authorList>
    </citation>
    <scope>NUCLEOTIDE SEQUENCE [LARGE SCALE GENOMIC DNA]</scope>
    <source>
        <strain evidence="7 8">CGMCC 1.15906</strain>
    </source>
</reference>
<comment type="caution">
    <text evidence="7">The sequence shown here is derived from an EMBL/GenBank/DDBJ whole genome shotgun (WGS) entry which is preliminary data.</text>
</comment>
<dbReference type="InterPro" id="IPR045584">
    <property type="entry name" value="Pilin-like"/>
</dbReference>
<dbReference type="PANTHER" id="PTHR30093:SF44">
    <property type="entry name" value="TYPE II SECRETION SYSTEM CORE PROTEIN G"/>
    <property type="match status" value="1"/>
</dbReference>
<evidence type="ECO:0000256" key="1">
    <source>
        <dbReference type="ARBA" id="ARBA00004167"/>
    </source>
</evidence>
<keyword evidence="3 6" id="KW-0812">Transmembrane</keyword>
<proteinExistence type="predicted"/>
<dbReference type="Pfam" id="PF07963">
    <property type="entry name" value="N_methyl"/>
    <property type="match status" value="1"/>
</dbReference>
<dbReference type="PRINTS" id="PR00885">
    <property type="entry name" value="BCTERIALGSPH"/>
</dbReference>
<evidence type="ECO:0000256" key="2">
    <source>
        <dbReference type="ARBA" id="ARBA00022481"/>
    </source>
</evidence>
<name>A0ABV6QXY7_9ACTN</name>